<dbReference type="RefSeq" id="WP_074686812.1">
    <property type="nucleotide sequence ID" value="NZ_FNNF01000026.1"/>
</dbReference>
<dbReference type="EMBL" id="FNNF01000026">
    <property type="protein sequence ID" value="SDW61411.1"/>
    <property type="molecule type" value="Genomic_DNA"/>
</dbReference>
<dbReference type="Proteomes" id="UP000182429">
    <property type="component" value="Unassembled WGS sequence"/>
</dbReference>
<protein>
    <submittedName>
        <fullName evidence="2">Uncharacterized phage-associated protein</fullName>
    </submittedName>
</protein>
<dbReference type="AlphaFoldDB" id="A0A1H2UZB8"/>
<name>A0A1H2UZB8_9FIRM</name>
<evidence type="ECO:0000313" key="2">
    <source>
        <dbReference type="EMBL" id="SDW61411.1"/>
    </source>
</evidence>
<dbReference type="OrthoDB" id="3213544at2"/>
<feature type="domain" description="Antitoxin SocA-like Panacea" evidence="1">
    <location>
        <begin position="187"/>
        <end position="284"/>
    </location>
</feature>
<evidence type="ECO:0000259" key="1">
    <source>
        <dbReference type="Pfam" id="PF13274"/>
    </source>
</evidence>
<dbReference type="STRING" id="1630.SAMN05216514_1019"/>
<organism evidence="2 3">
    <name type="scientific">Kandleria vitulina</name>
    <dbReference type="NCBI Taxonomy" id="1630"/>
    <lineage>
        <taxon>Bacteria</taxon>
        <taxon>Bacillati</taxon>
        <taxon>Bacillota</taxon>
        <taxon>Erysipelotrichia</taxon>
        <taxon>Erysipelotrichales</taxon>
        <taxon>Coprobacillaceae</taxon>
        <taxon>Kandleria</taxon>
    </lineage>
</organism>
<accession>A0A1H2UZB8</accession>
<gene>
    <name evidence="2" type="ORF">SAMN04487759_12616</name>
</gene>
<dbReference type="InterPro" id="IPR025272">
    <property type="entry name" value="SocA_Panacea"/>
</dbReference>
<evidence type="ECO:0000313" key="3">
    <source>
        <dbReference type="Proteomes" id="UP000182429"/>
    </source>
</evidence>
<reference evidence="2 3" key="1">
    <citation type="submission" date="2016-10" db="EMBL/GenBank/DDBJ databases">
        <authorList>
            <person name="de Groot N.N."/>
        </authorList>
    </citation>
    <scope>NUCLEOTIDE SEQUENCE [LARGE SCALE GENOMIC DNA]</scope>
    <source>
        <strain evidence="2 3">S3b</strain>
    </source>
</reference>
<proteinExistence type="predicted"/>
<dbReference type="Pfam" id="PF13274">
    <property type="entry name" value="SocA_Panacea"/>
    <property type="match status" value="1"/>
</dbReference>
<sequence>MAKERKYDFCTHCRDERPYTLREKIVKKEIKGKIFDFKIQVAVCDECGEEMDITGLLDFNMKAIDEQYRYAEGLISIEDINRIMAIYNIGKAPLSMALGFGEITITRYLSGQIPSKEYSDVIKKVLYRPDYMIKLLNENADKIGKTAYKKAIKAAEQIKGMFCMSDKMLLTISYIFEQMQEVTPLALQKILYFIQGIYMVMFDKPLYKEDCMAWVHGPVYEDVYNLFKDFKFNPIEDNRFAIIKNRFEELNDNEKMVIDLVVNTFGKYSGKVLENITHNENPWKDMRNDYEPLQPSREIISKEEIKKYFSNVANSYGIDSEEKLNKYIQRYL</sequence>